<reference evidence="1 2" key="1">
    <citation type="submission" date="2015-03" db="EMBL/GenBank/DDBJ databases">
        <title>Draft genome of the nematode, Opisthorchis viverrini.</title>
        <authorList>
            <person name="Mitreva M."/>
        </authorList>
    </citation>
    <scope>NUCLEOTIDE SEQUENCE [LARGE SCALE GENOMIC DNA]</scope>
    <source>
        <strain evidence="1">Khon Kaen</strain>
    </source>
</reference>
<proteinExistence type="predicted"/>
<protein>
    <submittedName>
        <fullName evidence="1">Uncharacterized protein</fullName>
    </submittedName>
</protein>
<dbReference type="AlphaFoldDB" id="A0A1S8X6Z9"/>
<organism evidence="1 2">
    <name type="scientific">Opisthorchis viverrini</name>
    <name type="common">Southeast Asian liver fluke</name>
    <dbReference type="NCBI Taxonomy" id="6198"/>
    <lineage>
        <taxon>Eukaryota</taxon>
        <taxon>Metazoa</taxon>
        <taxon>Spiralia</taxon>
        <taxon>Lophotrochozoa</taxon>
        <taxon>Platyhelminthes</taxon>
        <taxon>Trematoda</taxon>
        <taxon>Digenea</taxon>
        <taxon>Opisthorchiida</taxon>
        <taxon>Opisthorchiata</taxon>
        <taxon>Opisthorchiidae</taxon>
        <taxon>Opisthorchis</taxon>
    </lineage>
</organism>
<evidence type="ECO:0000313" key="2">
    <source>
        <dbReference type="Proteomes" id="UP000243686"/>
    </source>
</evidence>
<accession>A0A1S8X6Z9</accession>
<keyword evidence="2" id="KW-1185">Reference proteome</keyword>
<dbReference type="Proteomes" id="UP000243686">
    <property type="component" value="Unassembled WGS sequence"/>
</dbReference>
<gene>
    <name evidence="1" type="ORF">X801_01889</name>
</gene>
<evidence type="ECO:0000313" key="1">
    <source>
        <dbReference type="EMBL" id="OON22213.1"/>
    </source>
</evidence>
<sequence>MAVVGLQITHHKLQKQFDKMTNTCLTENCRPCGNEVDCYLINQAALVLASSGGEKEPVNKGRLVDRCINGKPAYIRLIAGVSSDVLRITNTVRLPKLLEDCSWSAIEQ</sequence>
<name>A0A1S8X6Z9_OPIVI</name>
<dbReference type="EMBL" id="KV891851">
    <property type="protein sequence ID" value="OON22213.1"/>
    <property type="molecule type" value="Genomic_DNA"/>
</dbReference>